<evidence type="ECO:0000259" key="8">
    <source>
        <dbReference type="Pfam" id="PF06414"/>
    </source>
</evidence>
<dbReference type="RefSeq" id="WP_078760321.1">
    <property type="nucleotide sequence ID" value="NZ_FUWS01000002.1"/>
</dbReference>
<dbReference type="Pfam" id="PF06414">
    <property type="entry name" value="Zeta_toxin"/>
    <property type="match status" value="1"/>
</dbReference>
<dbReference type="EMBL" id="FUWS01000002">
    <property type="protein sequence ID" value="SJZ61315.1"/>
    <property type="molecule type" value="Genomic_DNA"/>
</dbReference>
<organism evidence="9 10">
    <name type="scientific">Marinactinospora thermotolerans DSM 45154</name>
    <dbReference type="NCBI Taxonomy" id="1122192"/>
    <lineage>
        <taxon>Bacteria</taxon>
        <taxon>Bacillati</taxon>
        <taxon>Actinomycetota</taxon>
        <taxon>Actinomycetes</taxon>
        <taxon>Streptosporangiales</taxon>
        <taxon>Nocardiopsidaceae</taxon>
        <taxon>Marinactinospora</taxon>
    </lineage>
</organism>
<dbReference type="STRING" id="1122192.SAMN02745673_00922"/>
<comment type="catalytic activity">
    <reaction evidence="6">
        <text>UDP-N-acetyl-alpha-D-glucosamine + ATP = UDP-N-acetyl-alpha-D-glucosamine 3'-phosphate + ADP + H(+)</text>
        <dbReference type="Rhea" id="RHEA:32671"/>
        <dbReference type="ChEBI" id="CHEBI:15378"/>
        <dbReference type="ChEBI" id="CHEBI:30616"/>
        <dbReference type="ChEBI" id="CHEBI:57705"/>
        <dbReference type="ChEBI" id="CHEBI:64353"/>
        <dbReference type="ChEBI" id="CHEBI:456216"/>
        <dbReference type="EC" id="2.7.1.176"/>
    </reaction>
</comment>
<evidence type="ECO:0000256" key="4">
    <source>
        <dbReference type="ARBA" id="ARBA00022840"/>
    </source>
</evidence>
<evidence type="ECO:0000256" key="3">
    <source>
        <dbReference type="ARBA" id="ARBA00022741"/>
    </source>
</evidence>
<dbReference type="GO" id="GO:0016301">
    <property type="term" value="F:kinase activity"/>
    <property type="evidence" value="ECO:0007669"/>
    <property type="project" value="InterPro"/>
</dbReference>
<keyword evidence="3" id="KW-0547">Nucleotide-binding</keyword>
<feature type="domain" description="Zeta toxin" evidence="8">
    <location>
        <begin position="34"/>
        <end position="222"/>
    </location>
</feature>
<name>A0A1T4M345_9ACTN</name>
<comment type="similarity">
    <text evidence="1">Belongs to the zeta toxin family.</text>
</comment>
<feature type="compositionally biased region" description="Basic and acidic residues" evidence="7">
    <location>
        <begin position="394"/>
        <end position="407"/>
    </location>
</feature>
<dbReference type="InterPro" id="IPR027417">
    <property type="entry name" value="P-loop_NTPase"/>
</dbReference>
<dbReference type="InterPro" id="IPR010488">
    <property type="entry name" value="Zeta_toxin_domain"/>
</dbReference>
<dbReference type="EC" id="2.7.1.176" evidence="2"/>
<accession>A0A1T4M345</accession>
<dbReference type="OrthoDB" id="9792687at2"/>
<evidence type="ECO:0000256" key="6">
    <source>
        <dbReference type="ARBA" id="ARBA00048178"/>
    </source>
</evidence>
<protein>
    <recommendedName>
        <fullName evidence="5">UDP-N-acetylglucosamine kinase</fullName>
        <ecNumber evidence="2">2.7.1.176</ecNumber>
    </recommendedName>
    <alternativeName>
        <fullName evidence="5">UDP-N-acetylglucosamine kinase</fullName>
    </alternativeName>
</protein>
<sequence length="407" mass="45388">MTSETPYEVKPEQLQEIFHEDIKDLVFAGIGRTHKPTLVLLGGQLAAGKSTATKRIIKYHGDDIAPVTPDNFRKFHPHYSKIQQERPLDMAALTNEAMHRWNEMTQQHAHAHGYSLILEGTFAHPSRVMGVVERFAQAPEPGAHEGFRIEAVAMAVSEYRSRLDMVKRYLSEPPEEGRWADAESHDRIYGMVPQTLDTLEASPHVDRIVVTDRSGTIYYENERGDDGRWSRPPRAGEALKEARSEGEVPFSRVEASEWLASYWENAEQLIERGELGPVTAGTMLALHSDADLVAPIAYNGDKEALDLHQRWQTVQKVVFQAGLRGVDNVDLPQSPLKFLEAGAEDKARFLAAFTQSPDKRVGSAADLTTTETVRRAQHGLAPPNTSPAPPQQPDPRRRSDPGSGIER</sequence>
<reference evidence="9 10" key="1">
    <citation type="submission" date="2017-02" db="EMBL/GenBank/DDBJ databases">
        <authorList>
            <person name="Peterson S.W."/>
        </authorList>
    </citation>
    <scope>NUCLEOTIDE SEQUENCE [LARGE SCALE GENOMIC DNA]</scope>
    <source>
        <strain evidence="9 10">DSM 45154</strain>
    </source>
</reference>
<evidence type="ECO:0000313" key="9">
    <source>
        <dbReference type="EMBL" id="SJZ61315.1"/>
    </source>
</evidence>
<keyword evidence="10" id="KW-1185">Reference proteome</keyword>
<evidence type="ECO:0000313" key="10">
    <source>
        <dbReference type="Proteomes" id="UP000190637"/>
    </source>
</evidence>
<feature type="compositionally biased region" description="Pro residues" evidence="7">
    <location>
        <begin position="384"/>
        <end position="393"/>
    </location>
</feature>
<evidence type="ECO:0000256" key="7">
    <source>
        <dbReference type="SAM" id="MobiDB-lite"/>
    </source>
</evidence>
<evidence type="ECO:0000256" key="1">
    <source>
        <dbReference type="ARBA" id="ARBA00009104"/>
    </source>
</evidence>
<evidence type="ECO:0000256" key="5">
    <source>
        <dbReference type="ARBA" id="ARBA00032897"/>
    </source>
</evidence>
<evidence type="ECO:0000256" key="2">
    <source>
        <dbReference type="ARBA" id="ARBA00011963"/>
    </source>
</evidence>
<proteinExistence type="inferred from homology"/>
<dbReference type="SUPFAM" id="SSF52540">
    <property type="entry name" value="P-loop containing nucleoside triphosphate hydrolases"/>
    <property type="match status" value="1"/>
</dbReference>
<keyword evidence="4" id="KW-0067">ATP-binding</keyword>
<dbReference type="Gene3D" id="3.40.50.300">
    <property type="entry name" value="P-loop containing nucleotide triphosphate hydrolases"/>
    <property type="match status" value="1"/>
</dbReference>
<dbReference type="GO" id="GO:0005524">
    <property type="term" value="F:ATP binding"/>
    <property type="evidence" value="ECO:0007669"/>
    <property type="project" value="UniProtKB-KW"/>
</dbReference>
<feature type="region of interest" description="Disordered" evidence="7">
    <location>
        <begin position="361"/>
        <end position="407"/>
    </location>
</feature>
<gene>
    <name evidence="9" type="ORF">SAMN02745673_00922</name>
</gene>
<dbReference type="Proteomes" id="UP000190637">
    <property type="component" value="Unassembled WGS sequence"/>
</dbReference>
<dbReference type="AlphaFoldDB" id="A0A1T4M345"/>